<evidence type="ECO:0000259" key="4">
    <source>
        <dbReference type="PROSITE" id="PS50835"/>
    </source>
</evidence>
<dbReference type="GeneID" id="106809363"/>
<name>A0ABM1E6U3_PRICU</name>
<sequence length="737" mass="80684">MEWLLSLARAQDFFFFTEKPANADVVEGSPVVLRCDVSRHAHIVVAWQLDGSAVANTTRRYQNDTHLWIRRAQRERDAGGFRCTATNVTSGTSKSTPAATLNIQYAGLGGSSHGWKPRTLIAQALRHQMSVFPNGSLYFERVKGGDAGIYKCVGLSADSAAGEQTYQAEIKIATIHDLTGGSFEPAVEDNRVTIVPLNNNFEMTCVNPGGYPYPSLRWDDPSGNAIGATSRVRVEEDGSRLVVDVVRQSDSGNYSCVVSNMAGVKRNNIKLVVSVEPKITRHPESMMVEESKTALFHCDYTGSPAPYTTITWTRNGSEIELRHAGRWRFLDDGGLEVSDVRLKDAGRYACEVATRGFPAVRSRAATLDVKGSVERTRSPTVTTTRQTLKFTPEPVNKRLELGGDGKLWCKASGVVPPKITWVKVSDGGRAQVTWPDHITDSNGTLIVKGVKASDAGQYTCVATSAQQGVINKTITVDVIVTPRFVVRPSNTTAKEGYEVMLHCAAEGDPKPTIQWDKNGHLSDFDKKRFELTNRKGLLSDLDTERFEVLQNGSLYVKELYLDDAGRYGCTIGNSGGFKRDEVTLYVRGKDEGVMTKTIIIAVGCAAGYIILVVGLLIYCKVRRAKQRKQAKADEAEVEDNRQENGTVPNAATELKTSGLGGGDALLSDGTGSSHSKNRASYDRLQFPRQDLNTIGMLGKGECDGSRDKPLASNDRHGVRRFVMGSPCWRRDRCVAQL</sequence>
<feature type="domain" description="Ig-like" evidence="4">
    <location>
        <begin position="482"/>
        <end position="585"/>
    </location>
</feature>
<evidence type="ECO:0000313" key="5">
    <source>
        <dbReference type="Proteomes" id="UP000695022"/>
    </source>
</evidence>
<dbReference type="Pfam" id="PF13927">
    <property type="entry name" value="Ig_3"/>
    <property type="match status" value="4"/>
</dbReference>
<dbReference type="InterPro" id="IPR013783">
    <property type="entry name" value="Ig-like_fold"/>
</dbReference>
<keyword evidence="3" id="KW-0472">Membrane</keyword>
<feature type="transmembrane region" description="Helical" evidence="3">
    <location>
        <begin position="598"/>
        <end position="619"/>
    </location>
</feature>
<dbReference type="CDD" id="cd00096">
    <property type="entry name" value="Ig"/>
    <property type="match status" value="1"/>
</dbReference>
<keyword evidence="3" id="KW-0812">Transmembrane</keyword>
<dbReference type="InterPro" id="IPR003599">
    <property type="entry name" value="Ig_sub"/>
</dbReference>
<dbReference type="Proteomes" id="UP000695022">
    <property type="component" value="Unplaced"/>
</dbReference>
<dbReference type="RefSeq" id="XP_014667914.1">
    <property type="nucleotide sequence ID" value="XM_014812428.1"/>
</dbReference>
<evidence type="ECO:0000256" key="2">
    <source>
        <dbReference type="SAM" id="MobiDB-lite"/>
    </source>
</evidence>
<dbReference type="SMART" id="SM00409">
    <property type="entry name" value="IG"/>
    <property type="match status" value="5"/>
</dbReference>
<dbReference type="PROSITE" id="PS50835">
    <property type="entry name" value="IG_LIKE"/>
    <property type="match status" value="5"/>
</dbReference>
<proteinExistence type="predicted"/>
<organism evidence="5 6">
    <name type="scientific">Priapulus caudatus</name>
    <name type="common">Priapulid worm</name>
    <dbReference type="NCBI Taxonomy" id="37621"/>
    <lineage>
        <taxon>Eukaryota</taxon>
        <taxon>Metazoa</taxon>
        <taxon>Ecdysozoa</taxon>
        <taxon>Scalidophora</taxon>
        <taxon>Priapulida</taxon>
        <taxon>Priapulimorpha</taxon>
        <taxon>Priapulimorphida</taxon>
        <taxon>Priapulidae</taxon>
        <taxon>Priapulus</taxon>
    </lineage>
</organism>
<keyword evidence="1" id="KW-0393">Immunoglobulin domain</keyword>
<feature type="domain" description="Ig-like" evidence="4">
    <location>
        <begin position="379"/>
        <end position="475"/>
    </location>
</feature>
<feature type="region of interest" description="Disordered" evidence="2">
    <location>
        <begin position="629"/>
        <end position="658"/>
    </location>
</feature>
<dbReference type="InterPro" id="IPR007110">
    <property type="entry name" value="Ig-like_dom"/>
</dbReference>
<reference evidence="6" key="1">
    <citation type="submission" date="2025-08" db="UniProtKB">
        <authorList>
            <consortium name="RefSeq"/>
        </authorList>
    </citation>
    <scope>IDENTIFICATION</scope>
</reference>
<dbReference type="InterPro" id="IPR003598">
    <property type="entry name" value="Ig_sub2"/>
</dbReference>
<evidence type="ECO:0000256" key="3">
    <source>
        <dbReference type="SAM" id="Phobius"/>
    </source>
</evidence>
<evidence type="ECO:0000313" key="6">
    <source>
        <dbReference type="RefSeq" id="XP_014667914.1"/>
    </source>
</evidence>
<dbReference type="InterPro" id="IPR036179">
    <property type="entry name" value="Ig-like_dom_sf"/>
</dbReference>
<feature type="domain" description="Ig-like" evidence="4">
    <location>
        <begin position="277"/>
        <end position="366"/>
    </location>
</feature>
<protein>
    <submittedName>
        <fullName evidence="6">Inactive tyrosine-protein kinase 7-like</fullName>
    </submittedName>
</protein>
<evidence type="ECO:0000256" key="1">
    <source>
        <dbReference type="ARBA" id="ARBA00023319"/>
    </source>
</evidence>
<dbReference type="InterPro" id="IPR013098">
    <property type="entry name" value="Ig_I-set"/>
</dbReference>
<dbReference type="PANTHER" id="PTHR10075">
    <property type="entry name" value="BASIGIN RELATED"/>
    <property type="match status" value="1"/>
</dbReference>
<dbReference type="Pfam" id="PF07679">
    <property type="entry name" value="I-set"/>
    <property type="match status" value="1"/>
</dbReference>
<keyword evidence="3" id="KW-1133">Transmembrane helix</keyword>
<keyword evidence="5" id="KW-1185">Reference proteome</keyword>
<dbReference type="SUPFAM" id="SSF48726">
    <property type="entry name" value="Immunoglobulin"/>
    <property type="match status" value="5"/>
</dbReference>
<feature type="compositionally biased region" description="Basic and acidic residues" evidence="2">
    <location>
        <begin position="630"/>
        <end position="642"/>
    </location>
</feature>
<dbReference type="SMART" id="SM00408">
    <property type="entry name" value="IGc2"/>
    <property type="match status" value="5"/>
</dbReference>
<feature type="domain" description="Ig-like" evidence="4">
    <location>
        <begin position="185"/>
        <end position="274"/>
    </location>
</feature>
<gene>
    <name evidence="6" type="primary">LOC106809363</name>
</gene>
<feature type="domain" description="Ig-like" evidence="4">
    <location>
        <begin position="14"/>
        <end position="102"/>
    </location>
</feature>
<dbReference type="PANTHER" id="PTHR10075:SF102">
    <property type="entry name" value="OFF-TRACK2-RELATED"/>
    <property type="match status" value="1"/>
</dbReference>
<accession>A0ABM1E6U3</accession>
<dbReference type="Gene3D" id="2.60.40.10">
    <property type="entry name" value="Immunoglobulins"/>
    <property type="match status" value="6"/>
</dbReference>